<dbReference type="PRINTS" id="PR00377">
    <property type="entry name" value="IMPHPHTASES"/>
</dbReference>
<dbReference type="GO" id="GO:0007165">
    <property type="term" value="P:signal transduction"/>
    <property type="evidence" value="ECO:0007669"/>
    <property type="project" value="TreeGrafter"/>
</dbReference>
<gene>
    <name evidence="4" type="primary">suhB_9</name>
    <name evidence="4" type="ORF">GALL_176440</name>
</gene>
<dbReference type="Gene3D" id="3.30.540.10">
    <property type="entry name" value="Fructose-1,6-Bisphosphatase, subunit A, domain 1"/>
    <property type="match status" value="1"/>
</dbReference>
<proteinExistence type="predicted"/>
<dbReference type="Gene3D" id="3.40.190.80">
    <property type="match status" value="1"/>
</dbReference>
<dbReference type="SUPFAM" id="SSF56655">
    <property type="entry name" value="Carbohydrate phosphatase"/>
    <property type="match status" value="1"/>
</dbReference>
<evidence type="ECO:0000256" key="3">
    <source>
        <dbReference type="ARBA" id="ARBA00022842"/>
    </source>
</evidence>
<reference evidence="4" key="1">
    <citation type="submission" date="2016-10" db="EMBL/GenBank/DDBJ databases">
        <title>Sequence of Gallionella enrichment culture.</title>
        <authorList>
            <person name="Poehlein A."/>
            <person name="Muehling M."/>
            <person name="Daniel R."/>
        </authorList>
    </citation>
    <scope>NUCLEOTIDE SEQUENCE</scope>
</reference>
<keyword evidence="3" id="KW-0460">Magnesium</keyword>
<dbReference type="GO" id="GO:0006020">
    <property type="term" value="P:inositol metabolic process"/>
    <property type="evidence" value="ECO:0007669"/>
    <property type="project" value="TreeGrafter"/>
</dbReference>
<sequence>MSRVDPLAVAAIIRDTALAVILPRFRQLHSDEIREKHPGDYVTIADTEAEALLSRRLSDLLPESCVVGEEAVAANPAILDRVACEGAVWIIDPVDGTANFARGHRKFAVIVALSVGGETLQGWIHDPLSGETALAERGRGARLQAADGRSTPLRVAAPASPAEMTGTMGSRRLPGLRAMVHKVVHSGSAGHDYLALAKGEMHFATYGLLQPWDHAAGVLIQGEAGGYSALTDGSPYRPIVRDKRILLAPDQEGWRHLLPHVG</sequence>
<organism evidence="4">
    <name type="scientific">mine drainage metagenome</name>
    <dbReference type="NCBI Taxonomy" id="410659"/>
    <lineage>
        <taxon>unclassified sequences</taxon>
        <taxon>metagenomes</taxon>
        <taxon>ecological metagenomes</taxon>
    </lineage>
</organism>
<evidence type="ECO:0000256" key="2">
    <source>
        <dbReference type="ARBA" id="ARBA00022801"/>
    </source>
</evidence>
<dbReference type="InterPro" id="IPR000760">
    <property type="entry name" value="Inositol_monophosphatase-like"/>
</dbReference>
<dbReference type="EC" id="3.1.3.25" evidence="4"/>
<dbReference type="AlphaFoldDB" id="A0A1J5SJV1"/>
<dbReference type="PANTHER" id="PTHR20854">
    <property type="entry name" value="INOSITOL MONOPHOSPHATASE"/>
    <property type="match status" value="1"/>
</dbReference>
<dbReference type="PROSITE" id="PS00629">
    <property type="entry name" value="IMP_1"/>
    <property type="match status" value="1"/>
</dbReference>
<dbReference type="EMBL" id="MLJW01000096">
    <property type="protein sequence ID" value="OIR00390.1"/>
    <property type="molecule type" value="Genomic_DNA"/>
</dbReference>
<dbReference type="GO" id="GO:0046872">
    <property type="term" value="F:metal ion binding"/>
    <property type="evidence" value="ECO:0007669"/>
    <property type="project" value="UniProtKB-KW"/>
</dbReference>
<keyword evidence="1" id="KW-0479">Metal-binding</keyword>
<keyword evidence="2 4" id="KW-0378">Hydrolase</keyword>
<dbReference type="InterPro" id="IPR020583">
    <property type="entry name" value="Inositol_monoP_metal-BS"/>
</dbReference>
<accession>A0A1J5SJV1</accession>
<evidence type="ECO:0000313" key="4">
    <source>
        <dbReference type="EMBL" id="OIR00390.1"/>
    </source>
</evidence>
<dbReference type="Pfam" id="PF00459">
    <property type="entry name" value="Inositol_P"/>
    <property type="match status" value="1"/>
</dbReference>
<comment type="caution">
    <text evidence="4">The sequence shown here is derived from an EMBL/GenBank/DDBJ whole genome shotgun (WGS) entry which is preliminary data.</text>
</comment>
<dbReference type="GO" id="GO:0042132">
    <property type="term" value="F:fructose 1,6-bisphosphate 1-phosphatase activity"/>
    <property type="evidence" value="ECO:0007669"/>
    <property type="project" value="UniProtKB-EC"/>
</dbReference>
<dbReference type="GO" id="GO:0008934">
    <property type="term" value="F:inositol monophosphate 1-phosphatase activity"/>
    <property type="evidence" value="ECO:0007669"/>
    <property type="project" value="TreeGrafter"/>
</dbReference>
<name>A0A1J5SJV1_9ZZZZ</name>
<dbReference type="EC" id="3.1.3.11" evidence="4"/>
<evidence type="ECO:0000256" key="1">
    <source>
        <dbReference type="ARBA" id="ARBA00022723"/>
    </source>
</evidence>
<protein>
    <submittedName>
        <fullName evidence="4">Fructose-1, 6-bisphosphatase/inositol-1-monophosphatase</fullName>
        <ecNumber evidence="4">3.1.3.11</ecNumber>
        <ecNumber evidence="4">3.1.3.25</ecNumber>
    </submittedName>
</protein>
<dbReference type="PANTHER" id="PTHR20854:SF4">
    <property type="entry name" value="INOSITOL-1-MONOPHOSPHATASE-RELATED"/>
    <property type="match status" value="1"/>
</dbReference>